<keyword evidence="3" id="KW-1185">Reference proteome</keyword>
<proteinExistence type="predicted"/>
<evidence type="ECO:0000313" key="3">
    <source>
        <dbReference type="Proteomes" id="UP001223520"/>
    </source>
</evidence>
<dbReference type="GO" id="GO:0016787">
    <property type="term" value="F:hydrolase activity"/>
    <property type="evidence" value="ECO:0007669"/>
    <property type="project" value="UniProtKB-KW"/>
</dbReference>
<dbReference type="EC" id="3.1.1.103" evidence="2"/>
<keyword evidence="2" id="KW-0378">Hydrolase</keyword>
<evidence type="ECO:0000259" key="1">
    <source>
        <dbReference type="Pfam" id="PF00144"/>
    </source>
</evidence>
<dbReference type="InterPro" id="IPR050491">
    <property type="entry name" value="AmpC-like"/>
</dbReference>
<dbReference type="PANTHER" id="PTHR46825:SF12">
    <property type="entry name" value="PENICILLIN-BINDING PROTEIN 4"/>
    <property type="match status" value="1"/>
</dbReference>
<dbReference type="EMBL" id="CP124543">
    <property type="protein sequence ID" value="WGV24264.1"/>
    <property type="molecule type" value="Genomic_DNA"/>
</dbReference>
<dbReference type="Pfam" id="PF00144">
    <property type="entry name" value="Beta-lactamase"/>
    <property type="match status" value="1"/>
</dbReference>
<dbReference type="Gene3D" id="3.40.710.10">
    <property type="entry name" value="DD-peptidase/beta-lactamase superfamily"/>
    <property type="match status" value="1"/>
</dbReference>
<feature type="domain" description="Beta-lactamase-related" evidence="1">
    <location>
        <begin position="34"/>
        <end position="364"/>
    </location>
</feature>
<dbReference type="RefSeq" id="WP_281481589.1">
    <property type="nucleotide sequence ID" value="NZ_CP124543.1"/>
</dbReference>
<name>A0AAJ6NPS2_9CYAN</name>
<dbReference type="AlphaFoldDB" id="A0AAJ6NPS2"/>
<protein>
    <submittedName>
        <fullName evidence="2">Serine hydrolase domain-containing protein</fullName>
        <ecNumber evidence="2">3.1.1.103</ecNumber>
    </submittedName>
</protein>
<dbReference type="PANTHER" id="PTHR46825">
    <property type="entry name" value="D-ALANYL-D-ALANINE-CARBOXYPEPTIDASE/ENDOPEPTIDASE AMPH"/>
    <property type="match status" value="1"/>
</dbReference>
<dbReference type="Proteomes" id="UP001223520">
    <property type="component" value="Chromosome"/>
</dbReference>
<evidence type="ECO:0000313" key="2">
    <source>
        <dbReference type="EMBL" id="WGV24264.1"/>
    </source>
</evidence>
<accession>A0AAJ6NPS2</accession>
<dbReference type="KEGG" id="hbq:QI031_21055"/>
<reference evidence="2 3" key="1">
    <citation type="journal article" date="2023" name="Limnol Oceanogr Lett">
        <title>Environmental adaptations by the intertidal Antarctic cyanobacterium Halotia branconii CENA392 as revealed using long-read genome sequencing.</title>
        <authorList>
            <person name="Dextro R.B."/>
            <person name="Delbaje E."/>
            <person name="Freitas P.N.N."/>
            <person name="Geraldes V."/>
            <person name="Pinto E."/>
            <person name="Long P.F."/>
            <person name="Fiore M.F."/>
        </authorList>
    </citation>
    <scope>NUCLEOTIDE SEQUENCE [LARGE SCALE GENOMIC DNA]</scope>
    <source>
        <strain evidence="2 3">CENA392</strain>
    </source>
</reference>
<dbReference type="InterPro" id="IPR001466">
    <property type="entry name" value="Beta-lactam-related"/>
</dbReference>
<gene>
    <name evidence="2" type="ORF">QI031_21055</name>
</gene>
<dbReference type="InterPro" id="IPR012338">
    <property type="entry name" value="Beta-lactam/transpept-like"/>
</dbReference>
<dbReference type="SUPFAM" id="SSF56601">
    <property type="entry name" value="beta-lactamase/transpeptidase-like"/>
    <property type="match status" value="1"/>
</dbReference>
<organism evidence="2 3">
    <name type="scientific">Halotia branconii CENA392</name>
    <dbReference type="NCBI Taxonomy" id="1539056"/>
    <lineage>
        <taxon>Bacteria</taxon>
        <taxon>Bacillati</taxon>
        <taxon>Cyanobacteriota</taxon>
        <taxon>Cyanophyceae</taxon>
        <taxon>Nostocales</taxon>
        <taxon>Nodulariaceae</taxon>
        <taxon>Halotia</taxon>
    </lineage>
</organism>
<sequence length="490" mass="54403">MQQSVEQRIESIINNLLPATALEEKFGSPKNLYERLAHYHTPSISIAVINNFEIEWARGFGVCEARTNRQITPNTLFQAASISKPVFALAVMRLVQEGRLNLDEDVNNYLTSWRVPAIADWQPRITLRQLLSHTAGLTVHGFSGYLNSDPLPNTVQVLNGEPPANSDRVEVNIIPGLHYRYSGGGTTIAQQVLVDLLGKPFPEIMRELVLDPLGMTNSTYQQPLLNDCLTRAATAHLFSGIPLEGKHHVYPEMAAAGLWTTPSDLAKVAVEIMRVLHGLSPAVWSKETIEEMLRPQQPEQIQGANKEFVGLGNGLFVGLGLFAGGGDGDGFYFFHSGKNEGFVALMRVYTHIGKGAVVMLNSNQVELIPEVMQAIALEYNWPDMFIKQKTIIPLLQTDSYCGFYSTKAGLQFKVMSQDGNLFLQCGQQPPLQFFPTSELEFFAKAVNTNISFEKDDMGNIIAMTLSQAGVMSLRQQANQYIRAERQKQDN</sequence>